<evidence type="ECO:0000256" key="1">
    <source>
        <dbReference type="ARBA" id="ARBA00007521"/>
    </source>
</evidence>
<keyword evidence="4" id="KW-1185">Reference proteome</keyword>
<organism evidence="3 4">
    <name type="scientific">Candidatus Enterococcus mangumiae</name>
    <dbReference type="NCBI Taxonomy" id="2230878"/>
    <lineage>
        <taxon>Bacteria</taxon>
        <taxon>Bacillati</taxon>
        <taxon>Bacillota</taxon>
        <taxon>Bacilli</taxon>
        <taxon>Lactobacillales</taxon>
        <taxon>Enterococcaceae</taxon>
        <taxon>Enterococcus</taxon>
    </lineage>
</organism>
<dbReference type="Pfam" id="PF02452">
    <property type="entry name" value="PemK_toxin"/>
    <property type="match status" value="1"/>
</dbReference>
<evidence type="ECO:0000313" key="3">
    <source>
        <dbReference type="EMBL" id="WYJ80202.1"/>
    </source>
</evidence>
<dbReference type="InterPro" id="IPR011067">
    <property type="entry name" value="Plasmid_toxin/cell-grow_inhib"/>
</dbReference>
<accession>A0ABZ2SX63</accession>
<evidence type="ECO:0000313" key="4">
    <source>
        <dbReference type="Proteomes" id="UP000664360"/>
    </source>
</evidence>
<keyword evidence="2" id="KW-1277">Toxin-antitoxin system</keyword>
<comment type="similarity">
    <text evidence="1">Belongs to the PemK/MazF family.</text>
</comment>
<dbReference type="Gene3D" id="2.30.30.110">
    <property type="match status" value="1"/>
</dbReference>
<dbReference type="InterPro" id="IPR003477">
    <property type="entry name" value="PemK-like"/>
</dbReference>
<dbReference type="SUPFAM" id="SSF50118">
    <property type="entry name" value="Cell growth inhibitor/plasmid maintenance toxic component"/>
    <property type="match status" value="1"/>
</dbReference>
<dbReference type="RefSeq" id="WP_206855478.1">
    <property type="nucleotide sequence ID" value="NZ_CP147250.1"/>
</dbReference>
<evidence type="ECO:0008006" key="5">
    <source>
        <dbReference type="Google" id="ProtNLM"/>
    </source>
</evidence>
<gene>
    <name evidence="3" type="ORF">DOK79_001759</name>
</gene>
<sequence>MYEPQQGNLICLNFTPSFGREVREKHPPLVVSSNAYNKKRTILLSVL</sequence>
<evidence type="ECO:0000256" key="2">
    <source>
        <dbReference type="ARBA" id="ARBA00022649"/>
    </source>
</evidence>
<name>A0ABZ2SX63_9ENTE</name>
<protein>
    <recommendedName>
        <fullName evidence="5">Type II toxin-antitoxin system PemK/MazF family toxin</fullName>
    </recommendedName>
</protein>
<proteinExistence type="inferred from homology"/>
<reference evidence="3 4" key="1">
    <citation type="submission" date="2024-03" db="EMBL/GenBank/DDBJ databases">
        <title>The Genome Sequence of Enterococcus sp. DIV1094.</title>
        <authorList>
            <consortium name="The Broad Institute Genomics Platform"/>
            <consortium name="The Broad Institute Microbial Omics Core"/>
            <consortium name="The Broad Institute Genomic Center for Infectious Diseases"/>
            <person name="Earl A."/>
            <person name="Manson A."/>
            <person name="Gilmore M."/>
            <person name="Schwartman J."/>
            <person name="Shea T."/>
            <person name="Abouelleil A."/>
            <person name="Cao P."/>
            <person name="Chapman S."/>
            <person name="Cusick C."/>
            <person name="Young S."/>
            <person name="Neafsey D."/>
            <person name="Nusbaum C."/>
            <person name="Birren B."/>
        </authorList>
    </citation>
    <scope>NUCLEOTIDE SEQUENCE [LARGE SCALE GENOMIC DNA]</scope>
    <source>
        <strain evidence="3 4">DIV1094</strain>
    </source>
</reference>
<dbReference type="Proteomes" id="UP000664360">
    <property type="component" value="Chromosome"/>
</dbReference>
<dbReference type="EMBL" id="CP147250">
    <property type="protein sequence ID" value="WYJ80202.1"/>
    <property type="molecule type" value="Genomic_DNA"/>
</dbReference>